<dbReference type="GO" id="GO:0071555">
    <property type="term" value="P:cell wall organization"/>
    <property type="evidence" value="ECO:0007669"/>
    <property type="project" value="TreeGrafter"/>
</dbReference>
<keyword evidence="5 8" id="KW-0378">Hydrolase</keyword>
<evidence type="ECO:0000256" key="4">
    <source>
        <dbReference type="ARBA" id="ARBA00022729"/>
    </source>
</evidence>
<comment type="catalytic activity">
    <reaction evidence="1 8">
        <text>a beta-lactam + H2O = a substituted beta-amino acid</text>
        <dbReference type="Rhea" id="RHEA:20401"/>
        <dbReference type="ChEBI" id="CHEBI:15377"/>
        <dbReference type="ChEBI" id="CHEBI:35627"/>
        <dbReference type="ChEBI" id="CHEBI:140347"/>
        <dbReference type="EC" id="3.5.2.6"/>
    </reaction>
</comment>
<evidence type="ECO:0000256" key="7">
    <source>
        <dbReference type="PIRSR" id="PIRSR602137-50"/>
    </source>
</evidence>
<dbReference type="EC" id="3.5.2.6" evidence="3 8"/>
<evidence type="ECO:0000256" key="8">
    <source>
        <dbReference type="RuleBase" id="RU361140"/>
    </source>
</evidence>
<dbReference type="InterPro" id="IPR001460">
    <property type="entry name" value="PCN-bd_Tpept"/>
</dbReference>
<dbReference type="RefSeq" id="WP_122973029.1">
    <property type="nucleotide sequence ID" value="NZ_RHLQ01000043.1"/>
</dbReference>
<dbReference type="NCBIfam" id="NF012161">
    <property type="entry name" value="bla_class_D_main"/>
    <property type="match status" value="1"/>
</dbReference>
<dbReference type="SUPFAM" id="SSF56601">
    <property type="entry name" value="beta-lactamase/transpeptidase-like"/>
    <property type="match status" value="1"/>
</dbReference>
<dbReference type="Pfam" id="PF00905">
    <property type="entry name" value="Transpeptidase"/>
    <property type="match status" value="1"/>
</dbReference>
<gene>
    <name evidence="11" type="primary">blaOXA</name>
    <name evidence="11" type="ORF">EC501_14400</name>
</gene>
<evidence type="ECO:0000256" key="1">
    <source>
        <dbReference type="ARBA" id="ARBA00001526"/>
    </source>
</evidence>
<evidence type="ECO:0000313" key="11">
    <source>
        <dbReference type="EMBL" id="RNC97637.1"/>
    </source>
</evidence>
<dbReference type="GO" id="GO:0046677">
    <property type="term" value="P:response to antibiotic"/>
    <property type="evidence" value="ECO:0007669"/>
    <property type="project" value="UniProtKB-UniRule"/>
</dbReference>
<keyword evidence="6 8" id="KW-0046">Antibiotic resistance</keyword>
<dbReference type="GO" id="GO:0005886">
    <property type="term" value="C:plasma membrane"/>
    <property type="evidence" value="ECO:0007669"/>
    <property type="project" value="TreeGrafter"/>
</dbReference>
<dbReference type="Proteomes" id="UP000279909">
    <property type="component" value="Unassembled WGS sequence"/>
</dbReference>
<dbReference type="PANTHER" id="PTHR30627:SF6">
    <property type="entry name" value="BETA-LACTAMASE YBXI-RELATED"/>
    <property type="match status" value="1"/>
</dbReference>
<evidence type="ECO:0000256" key="6">
    <source>
        <dbReference type="ARBA" id="ARBA00023251"/>
    </source>
</evidence>
<proteinExistence type="inferred from homology"/>
<dbReference type="GO" id="GO:0017001">
    <property type="term" value="P:antibiotic catabolic process"/>
    <property type="evidence" value="ECO:0007669"/>
    <property type="project" value="InterPro"/>
</dbReference>
<accession>A0A3M8H5F0</accession>
<reference evidence="11 12" key="1">
    <citation type="journal article" date="2014" name="Int. J. Syst. Evol. Microbiol.">
        <title>Lysinibacillus halotolerans sp. nov., isolated from saline-alkaline soil.</title>
        <authorList>
            <person name="Kong D."/>
            <person name="Wang Y."/>
            <person name="Zhao B."/>
            <person name="Li Y."/>
            <person name="Song J."/>
            <person name="Zhai Y."/>
            <person name="Zhang C."/>
            <person name="Wang H."/>
            <person name="Chen X."/>
            <person name="Zhao B."/>
            <person name="Ruan Z."/>
        </authorList>
    </citation>
    <scope>NUCLEOTIDE SEQUENCE [LARGE SCALE GENOMIC DNA]</scope>
    <source>
        <strain evidence="11 12">MCCC 1A12703</strain>
    </source>
</reference>
<comment type="similarity">
    <text evidence="2 8">Belongs to the class-D beta-lactamase family.</text>
</comment>
<name>A0A3M8H5F0_9BACI</name>
<protein>
    <recommendedName>
        <fullName evidence="3 8">Beta-lactamase</fullName>
        <ecNumber evidence="3 8">3.5.2.6</ecNumber>
    </recommendedName>
</protein>
<evidence type="ECO:0000256" key="2">
    <source>
        <dbReference type="ARBA" id="ARBA00007898"/>
    </source>
</evidence>
<dbReference type="GO" id="GO:0008800">
    <property type="term" value="F:beta-lactamase activity"/>
    <property type="evidence" value="ECO:0007669"/>
    <property type="project" value="UniProtKB-UniRule"/>
</dbReference>
<dbReference type="InterPro" id="IPR050515">
    <property type="entry name" value="Beta-lactam/transpept"/>
</dbReference>
<feature type="modified residue" description="N6-carboxylysine" evidence="7">
    <location>
        <position position="78"/>
    </location>
</feature>
<evidence type="ECO:0000259" key="10">
    <source>
        <dbReference type="Pfam" id="PF00905"/>
    </source>
</evidence>
<feature type="chain" id="PRO_5017934820" description="Beta-lactamase" evidence="9">
    <location>
        <begin position="29"/>
        <end position="267"/>
    </location>
</feature>
<evidence type="ECO:0000256" key="3">
    <source>
        <dbReference type="ARBA" id="ARBA00012865"/>
    </source>
</evidence>
<dbReference type="PANTHER" id="PTHR30627">
    <property type="entry name" value="PEPTIDOGLYCAN D,D-TRANSPEPTIDASE"/>
    <property type="match status" value="1"/>
</dbReference>
<dbReference type="AlphaFoldDB" id="A0A3M8H5F0"/>
<dbReference type="PROSITE" id="PS00337">
    <property type="entry name" value="BETA_LACTAMASE_D"/>
    <property type="match status" value="1"/>
</dbReference>
<dbReference type="EMBL" id="RHLQ01000043">
    <property type="protein sequence ID" value="RNC97637.1"/>
    <property type="molecule type" value="Genomic_DNA"/>
</dbReference>
<keyword evidence="4 9" id="KW-0732">Signal</keyword>
<evidence type="ECO:0000313" key="12">
    <source>
        <dbReference type="Proteomes" id="UP000279909"/>
    </source>
</evidence>
<dbReference type="OrthoDB" id="9762883at2"/>
<comment type="caution">
    <text evidence="11">The sequence shown here is derived from an EMBL/GenBank/DDBJ whole genome shotgun (WGS) entry which is preliminary data.</text>
</comment>
<dbReference type="GO" id="GO:0008658">
    <property type="term" value="F:penicillin binding"/>
    <property type="evidence" value="ECO:0007669"/>
    <property type="project" value="InterPro"/>
</dbReference>
<feature type="active site" description="Acyl-ester intermediate" evidence="7">
    <location>
        <position position="75"/>
    </location>
</feature>
<evidence type="ECO:0000256" key="9">
    <source>
        <dbReference type="SAM" id="SignalP"/>
    </source>
</evidence>
<feature type="signal peptide" evidence="9">
    <location>
        <begin position="1"/>
        <end position="28"/>
    </location>
</feature>
<organism evidence="11 12">
    <name type="scientific">Lysinibacillus halotolerans</name>
    <dbReference type="NCBI Taxonomy" id="1368476"/>
    <lineage>
        <taxon>Bacteria</taxon>
        <taxon>Bacillati</taxon>
        <taxon>Bacillota</taxon>
        <taxon>Bacilli</taxon>
        <taxon>Bacillales</taxon>
        <taxon>Bacillaceae</taxon>
        <taxon>Lysinibacillus</taxon>
    </lineage>
</organism>
<evidence type="ECO:0000256" key="5">
    <source>
        <dbReference type="ARBA" id="ARBA00022801"/>
    </source>
</evidence>
<dbReference type="Gene3D" id="3.40.710.10">
    <property type="entry name" value="DD-peptidase/beta-lactamase superfamily"/>
    <property type="match status" value="1"/>
</dbReference>
<dbReference type="InterPro" id="IPR012338">
    <property type="entry name" value="Beta-lactam/transpept-like"/>
</dbReference>
<feature type="domain" description="Penicillin-binding protein transpeptidase" evidence="10">
    <location>
        <begin position="57"/>
        <end position="255"/>
    </location>
</feature>
<keyword evidence="12" id="KW-1185">Reference proteome</keyword>
<sequence length="267" mass="30647">MKKVSSFIGLCLLSIVLAFTTFSSTPGAEGKKTKELHIEQLFDGRDGTMVLKNLKNDQMYVYNRERSEERFTPESTFKVPNSLIGLETGAVRDEYEVKRWDGVIREFESWNRDHTLASAIRESAIWFYQDMARDIGVTNMEKFVNQIGYGNRDISGGIDEFWLDSTLEISAIEQVDFIESLVEEDLPFTEKNQKTVKRILIQDEQDEYTLHGKTGTRLSDMGLGWYVGFIETEKETWVFAVNLDGSGTESKQITVETLKKMDILDEE</sequence>
<dbReference type="InterPro" id="IPR002137">
    <property type="entry name" value="Beta-lactam_class-D_AS"/>
</dbReference>